<feature type="coiled-coil region" evidence="2">
    <location>
        <begin position="109"/>
        <end position="136"/>
    </location>
</feature>
<dbReference type="Proteomes" id="UP001046870">
    <property type="component" value="Chromosome 4"/>
</dbReference>
<feature type="domain" description="DUF4200" evidence="3">
    <location>
        <begin position="35"/>
        <end position="153"/>
    </location>
</feature>
<dbReference type="EMBL" id="JAFDVH010000004">
    <property type="protein sequence ID" value="KAG7481074.1"/>
    <property type="molecule type" value="Genomic_DNA"/>
</dbReference>
<evidence type="ECO:0000256" key="1">
    <source>
        <dbReference type="ARBA" id="ARBA00023054"/>
    </source>
</evidence>
<keyword evidence="5" id="KW-1185">Reference proteome</keyword>
<proteinExistence type="predicted"/>
<comment type="caution">
    <text evidence="4">The sequence shown here is derived from an EMBL/GenBank/DDBJ whole genome shotgun (WGS) entry which is preliminary data.</text>
</comment>
<protein>
    <recommendedName>
        <fullName evidence="3">DUF4200 domain-containing protein</fullName>
    </recommendedName>
</protein>
<keyword evidence="1 2" id="KW-0175">Coiled coil</keyword>
<evidence type="ECO:0000313" key="5">
    <source>
        <dbReference type="Proteomes" id="UP001046870"/>
    </source>
</evidence>
<evidence type="ECO:0000313" key="4">
    <source>
        <dbReference type="EMBL" id="KAG7481074.1"/>
    </source>
</evidence>
<dbReference type="InterPro" id="IPR051147">
    <property type="entry name" value="CFAP_domain-containing"/>
</dbReference>
<name>A0A9D3Q9R6_MEGAT</name>
<sequence length="312" mass="36694">MTVNLKDYFRMFYEDQLRVKIPLPEEGLVTGAARLLQKREEMEEVEQSLTAQKEEFQMRMESLRQRRAELAVKEEKLKESLLKFDKFLKENDSKCNRAKKKACADKELVRQKELEIECLEKEIAVLMARKEMLQERVQRKAVYWEFLTKVIKKSKKFEEIRELLGRFDTLLATREQLLQKESEGQEHFEAQRLRLRRFMEEQSNLVLHRNNQLSALQTQLDQARSLAFKWETTWNRIQSTAAKETLLLGQIKVVTLNLFYMMGGKTAEDKGVPIDDTVGQLEGIRLFIQDKADIVSDLRETGPDQNANSNMK</sequence>
<organism evidence="4 5">
    <name type="scientific">Megalops atlanticus</name>
    <name type="common">Tarpon</name>
    <name type="synonym">Clupea gigantea</name>
    <dbReference type="NCBI Taxonomy" id="7932"/>
    <lineage>
        <taxon>Eukaryota</taxon>
        <taxon>Metazoa</taxon>
        <taxon>Chordata</taxon>
        <taxon>Craniata</taxon>
        <taxon>Vertebrata</taxon>
        <taxon>Euteleostomi</taxon>
        <taxon>Actinopterygii</taxon>
        <taxon>Neopterygii</taxon>
        <taxon>Teleostei</taxon>
        <taxon>Elopiformes</taxon>
        <taxon>Megalopidae</taxon>
        <taxon>Megalops</taxon>
    </lineage>
</organism>
<dbReference type="Pfam" id="PF13863">
    <property type="entry name" value="DUF4200"/>
    <property type="match status" value="1"/>
</dbReference>
<accession>A0A9D3Q9R6</accession>
<dbReference type="InterPro" id="IPR025252">
    <property type="entry name" value="DUF4200"/>
</dbReference>
<evidence type="ECO:0000256" key="2">
    <source>
        <dbReference type="SAM" id="Coils"/>
    </source>
</evidence>
<reference evidence="4" key="1">
    <citation type="submission" date="2021-01" db="EMBL/GenBank/DDBJ databases">
        <authorList>
            <person name="Zahm M."/>
            <person name="Roques C."/>
            <person name="Cabau C."/>
            <person name="Klopp C."/>
            <person name="Donnadieu C."/>
            <person name="Jouanno E."/>
            <person name="Lampietro C."/>
            <person name="Louis A."/>
            <person name="Herpin A."/>
            <person name="Echchiki A."/>
            <person name="Berthelot C."/>
            <person name="Parey E."/>
            <person name="Roest-Crollius H."/>
            <person name="Braasch I."/>
            <person name="Postlethwait J."/>
            <person name="Bobe J."/>
            <person name="Montfort J."/>
            <person name="Bouchez O."/>
            <person name="Begum T."/>
            <person name="Mejri S."/>
            <person name="Adams A."/>
            <person name="Chen W.-J."/>
            <person name="Guiguen Y."/>
        </authorList>
    </citation>
    <scope>NUCLEOTIDE SEQUENCE</scope>
    <source>
        <strain evidence="4">YG-15Mar2019-1</strain>
        <tissue evidence="4">Brain</tissue>
    </source>
</reference>
<gene>
    <name evidence="4" type="ORF">MATL_G00062940</name>
</gene>
<dbReference type="PANTHER" id="PTHR21683:SF2">
    <property type="entry name" value="COILED-COIL DOMAIN-CONTAINING PROTEIN 42 LIKE-2-LIKE"/>
    <property type="match status" value="1"/>
</dbReference>
<dbReference type="GO" id="GO:0005856">
    <property type="term" value="C:cytoskeleton"/>
    <property type="evidence" value="ECO:0007669"/>
    <property type="project" value="UniProtKB-ARBA"/>
</dbReference>
<evidence type="ECO:0000259" key="3">
    <source>
        <dbReference type="Pfam" id="PF13863"/>
    </source>
</evidence>
<dbReference type="AlphaFoldDB" id="A0A9D3Q9R6"/>
<feature type="coiled-coil region" evidence="2">
    <location>
        <begin position="32"/>
        <end position="80"/>
    </location>
</feature>
<dbReference type="PANTHER" id="PTHR21683">
    <property type="entry name" value="COILED-COIL DOMAIN-CONTAINING PROTEIN 42 LIKE-2-LIKE-RELATED"/>
    <property type="match status" value="1"/>
</dbReference>
<dbReference type="OrthoDB" id="10264298at2759"/>